<organism evidence="1 2">
    <name type="scientific">Ceratitis capitata</name>
    <name type="common">Mediterranean fruit fly</name>
    <name type="synonym">Tephritis capitata</name>
    <dbReference type="NCBI Taxonomy" id="7213"/>
    <lineage>
        <taxon>Eukaryota</taxon>
        <taxon>Metazoa</taxon>
        <taxon>Ecdysozoa</taxon>
        <taxon>Arthropoda</taxon>
        <taxon>Hexapoda</taxon>
        <taxon>Insecta</taxon>
        <taxon>Pterygota</taxon>
        <taxon>Neoptera</taxon>
        <taxon>Endopterygota</taxon>
        <taxon>Diptera</taxon>
        <taxon>Brachycera</taxon>
        <taxon>Muscomorpha</taxon>
        <taxon>Tephritoidea</taxon>
        <taxon>Tephritidae</taxon>
        <taxon>Ceratitis</taxon>
        <taxon>Ceratitis</taxon>
    </lineage>
</organism>
<name>A0A811U5X8_CERCA</name>
<dbReference type="AlphaFoldDB" id="A0A811U5X8"/>
<comment type="caution">
    <text evidence="1">The sequence shown here is derived from an EMBL/GenBank/DDBJ whole genome shotgun (WGS) entry which is preliminary data.</text>
</comment>
<proteinExistence type="predicted"/>
<accession>A0A811U5X8</accession>
<dbReference type="Proteomes" id="UP000606786">
    <property type="component" value="Unassembled WGS sequence"/>
</dbReference>
<gene>
    <name evidence="1" type="ORF">CCAP1982_LOCUS1510</name>
</gene>
<reference evidence="1" key="1">
    <citation type="submission" date="2020-11" db="EMBL/GenBank/DDBJ databases">
        <authorList>
            <person name="Whitehead M."/>
        </authorList>
    </citation>
    <scope>NUCLEOTIDE SEQUENCE</scope>
    <source>
        <strain evidence="1">EGII</strain>
    </source>
</reference>
<keyword evidence="2" id="KW-1185">Reference proteome</keyword>
<evidence type="ECO:0000313" key="2">
    <source>
        <dbReference type="Proteomes" id="UP000606786"/>
    </source>
</evidence>
<dbReference type="EMBL" id="CAJHJT010000001">
    <property type="protein sequence ID" value="CAD6992665.1"/>
    <property type="molecule type" value="Genomic_DNA"/>
</dbReference>
<protein>
    <submittedName>
        <fullName evidence="1">(Mediterranean fruit fly) hypothetical protein</fullName>
    </submittedName>
</protein>
<evidence type="ECO:0000313" key="1">
    <source>
        <dbReference type="EMBL" id="CAD6992665.1"/>
    </source>
</evidence>
<sequence length="121" mass="13581">MYECCKSTCCSVTATTILGRCTTKQTLDARAINITPTKHTTTRSQLDKNIYLASPWDTAKRQLLVTDRRPLFSKRLHLWNNKMSNIVAEVGGEKTLNAVKLSILPPVWVYCKCCTINSICA</sequence>